<dbReference type="Gene3D" id="3.10.580.10">
    <property type="entry name" value="CBS-domain"/>
    <property type="match status" value="1"/>
</dbReference>
<dbReference type="HOGENOM" id="CLU_040681_12_1_2"/>
<feature type="domain" description="CBS" evidence="3">
    <location>
        <begin position="79"/>
        <end position="137"/>
    </location>
</feature>
<dbReference type="Proteomes" id="UP000003980">
    <property type="component" value="Unassembled WGS sequence"/>
</dbReference>
<keyword evidence="1 2" id="KW-0129">CBS domain</keyword>
<dbReference type="InterPro" id="IPR051257">
    <property type="entry name" value="Diverse_CBS-Domain"/>
</dbReference>
<dbReference type="RefSeq" id="WP_009073057.1">
    <property type="nucleotide sequence ID" value="NZ_JH597768.1"/>
</dbReference>
<organism evidence="4 5">
    <name type="scientific">Metallosphaera yellowstonensis MK1</name>
    <dbReference type="NCBI Taxonomy" id="671065"/>
    <lineage>
        <taxon>Archaea</taxon>
        <taxon>Thermoproteota</taxon>
        <taxon>Thermoprotei</taxon>
        <taxon>Sulfolobales</taxon>
        <taxon>Sulfolobaceae</taxon>
        <taxon>Metallosphaera</taxon>
    </lineage>
</organism>
<protein>
    <submittedName>
        <fullName evidence="4">Putative signal-transduction protein containing cAMP-binding and CBS domains</fullName>
    </submittedName>
</protein>
<sequence length="138" mass="15040">MKVVDTDMVELIKDYMKTSVITVTRDLPLKDVAVVMTEKNVGSVIVTENGKPVGIITERDIVRAIGSGKSLEIPADKIMTASLITIREDSPITGALSLMRSYNIRHLPVVDGEGKLVGIVSIRDIARALDDLFEGDME</sequence>
<accession>H2C602</accession>
<dbReference type="InterPro" id="IPR046342">
    <property type="entry name" value="CBS_dom_sf"/>
</dbReference>
<dbReference type="PANTHER" id="PTHR43080">
    <property type="entry name" value="CBS DOMAIN-CONTAINING PROTEIN CBSX3, MITOCHONDRIAL"/>
    <property type="match status" value="1"/>
</dbReference>
<evidence type="ECO:0000313" key="5">
    <source>
        <dbReference type="Proteomes" id="UP000003980"/>
    </source>
</evidence>
<name>H2C602_9CREN</name>
<dbReference type="eggNOG" id="arCOG00606">
    <property type="taxonomic scope" value="Archaea"/>
</dbReference>
<dbReference type="InterPro" id="IPR000644">
    <property type="entry name" value="CBS_dom"/>
</dbReference>
<dbReference type="STRING" id="671065.MetMK1DRAFT_00019750"/>
<evidence type="ECO:0000256" key="2">
    <source>
        <dbReference type="PROSITE-ProRule" id="PRU00703"/>
    </source>
</evidence>
<feature type="domain" description="CBS" evidence="3">
    <location>
        <begin position="16"/>
        <end position="71"/>
    </location>
</feature>
<proteinExistence type="predicted"/>
<dbReference type="SUPFAM" id="SSF54631">
    <property type="entry name" value="CBS-domain pair"/>
    <property type="match status" value="1"/>
</dbReference>
<evidence type="ECO:0000256" key="1">
    <source>
        <dbReference type="ARBA" id="ARBA00023122"/>
    </source>
</evidence>
<keyword evidence="5" id="KW-1185">Reference proteome</keyword>
<dbReference type="SMART" id="SM00116">
    <property type="entry name" value="CBS"/>
    <property type="match status" value="2"/>
</dbReference>
<reference evidence="4 5" key="1">
    <citation type="submission" date="2012-01" db="EMBL/GenBank/DDBJ databases">
        <title>Improved High-Quality Draft sequence of Metallosphaera yellowstonensis MK1.</title>
        <authorList>
            <consortium name="US DOE Joint Genome Institute"/>
            <person name="Lucas S."/>
            <person name="Han J."/>
            <person name="Cheng J.-F."/>
            <person name="Goodwin L."/>
            <person name="Pitluck S."/>
            <person name="Peters L."/>
            <person name="Teshima H."/>
            <person name="Detter J.C."/>
            <person name="Han C."/>
            <person name="Tapia R."/>
            <person name="Land M."/>
            <person name="Hauser L."/>
            <person name="Kyrpides N."/>
            <person name="Kozubal M."/>
            <person name="Macur R.E."/>
            <person name="Jay Z."/>
            <person name="Inskeep W."/>
            <person name="Woyke T."/>
        </authorList>
    </citation>
    <scope>NUCLEOTIDE SEQUENCE [LARGE SCALE GENOMIC DNA]</scope>
    <source>
        <strain evidence="4 5">MK1</strain>
    </source>
</reference>
<gene>
    <name evidence="4" type="ORF">MetMK1DRAFT_00019750</name>
</gene>
<dbReference type="AlphaFoldDB" id="H2C602"/>
<dbReference type="PANTHER" id="PTHR43080:SF2">
    <property type="entry name" value="CBS DOMAIN-CONTAINING PROTEIN"/>
    <property type="match status" value="1"/>
</dbReference>
<evidence type="ECO:0000259" key="3">
    <source>
        <dbReference type="PROSITE" id="PS51371"/>
    </source>
</evidence>
<dbReference type="EMBL" id="JH597768">
    <property type="protein sequence ID" value="EHP69229.1"/>
    <property type="molecule type" value="Genomic_DNA"/>
</dbReference>
<evidence type="ECO:0000313" key="4">
    <source>
        <dbReference type="EMBL" id="EHP69229.1"/>
    </source>
</evidence>
<dbReference type="CDD" id="cd09836">
    <property type="entry name" value="CBS_pair_arch"/>
    <property type="match status" value="1"/>
</dbReference>
<dbReference type="PROSITE" id="PS51371">
    <property type="entry name" value="CBS"/>
    <property type="match status" value="2"/>
</dbReference>
<dbReference type="Pfam" id="PF00571">
    <property type="entry name" value="CBS"/>
    <property type="match status" value="2"/>
</dbReference>